<dbReference type="GO" id="GO:0016853">
    <property type="term" value="F:isomerase activity"/>
    <property type="evidence" value="ECO:0007669"/>
    <property type="project" value="TreeGrafter"/>
</dbReference>
<dbReference type="Proteomes" id="UP000321363">
    <property type="component" value="Unassembled WGS sequence"/>
</dbReference>
<comment type="caution">
    <text evidence="2">The sequence shown here is derived from an EMBL/GenBank/DDBJ whole genome shotgun (WGS) entry which is preliminary data.</text>
</comment>
<dbReference type="AlphaFoldDB" id="A0A5C6W157"/>
<feature type="active site" evidence="1">
    <location>
        <position position="44"/>
    </location>
</feature>
<gene>
    <name evidence="2" type="ORF">FS935_08075</name>
</gene>
<evidence type="ECO:0000313" key="3">
    <source>
        <dbReference type="Proteomes" id="UP000321363"/>
    </source>
</evidence>
<dbReference type="PIRSF" id="PIRSF016184">
    <property type="entry name" value="PhzC_PhzF"/>
    <property type="match status" value="1"/>
</dbReference>
<sequence>MIYYIVDVFAEEKYKGNQLAVFNEIGDLTSEEMQQIAKETNFSETTFISGVDKDGGYHVRIFTPNEEVPFAGHPTLGTSYIIRKELMKKSQNRVTLKLKVGDIPVTFDDSIIWMKQNQPDFAKEFSWVEVSQVLQLEEGDFDFNYPIQDVSTGFPFIIVPLKNLEAVKKAKVNQEKLVLLTQHTRAKAILVFSRDTYNEEHHLNARVFVDIFGIPEDPATGSANGCLAAYLLKHDFLKNKMIDIKVEQGYEIQRESLIHIKAEMVDEEYSIHVGGKVVNIAKGEWY</sequence>
<dbReference type="SUPFAM" id="SSF54506">
    <property type="entry name" value="Diaminopimelate epimerase-like"/>
    <property type="match status" value="1"/>
</dbReference>
<organism evidence="2 3">
    <name type="scientific">Metabacillus litoralis</name>
    <dbReference type="NCBI Taxonomy" id="152268"/>
    <lineage>
        <taxon>Bacteria</taxon>
        <taxon>Bacillati</taxon>
        <taxon>Bacillota</taxon>
        <taxon>Bacilli</taxon>
        <taxon>Bacillales</taxon>
        <taxon>Bacillaceae</taxon>
        <taxon>Metabacillus</taxon>
    </lineage>
</organism>
<dbReference type="GO" id="GO:0005737">
    <property type="term" value="C:cytoplasm"/>
    <property type="evidence" value="ECO:0007669"/>
    <property type="project" value="TreeGrafter"/>
</dbReference>
<keyword evidence="3" id="KW-1185">Reference proteome</keyword>
<evidence type="ECO:0000313" key="2">
    <source>
        <dbReference type="EMBL" id="TXC91584.1"/>
    </source>
</evidence>
<dbReference type="NCBIfam" id="TIGR00654">
    <property type="entry name" value="PhzF_family"/>
    <property type="match status" value="1"/>
</dbReference>
<accession>A0A5C6W157</accession>
<evidence type="ECO:0000256" key="1">
    <source>
        <dbReference type="PIRSR" id="PIRSR016184-1"/>
    </source>
</evidence>
<dbReference type="EMBL" id="VOQF01000004">
    <property type="protein sequence ID" value="TXC91584.1"/>
    <property type="molecule type" value="Genomic_DNA"/>
</dbReference>
<dbReference type="PANTHER" id="PTHR13774:SF32">
    <property type="entry name" value="ANTISENSE-ENHANCING SEQUENCE 1"/>
    <property type="match status" value="1"/>
</dbReference>
<dbReference type="Gene3D" id="3.10.310.10">
    <property type="entry name" value="Diaminopimelate Epimerase, Chain A, domain 1"/>
    <property type="match status" value="2"/>
</dbReference>
<dbReference type="RefSeq" id="WP_146947357.1">
    <property type="nucleotide sequence ID" value="NZ_VOQF01000004.1"/>
</dbReference>
<protein>
    <submittedName>
        <fullName evidence="2">PhzF family phenazine biosynthesis protein</fullName>
    </submittedName>
</protein>
<proteinExistence type="predicted"/>
<dbReference type="InterPro" id="IPR003719">
    <property type="entry name" value="Phenazine_PhzF-like"/>
</dbReference>
<dbReference type="PANTHER" id="PTHR13774">
    <property type="entry name" value="PHENAZINE BIOSYNTHESIS PROTEIN"/>
    <property type="match status" value="1"/>
</dbReference>
<dbReference type="Pfam" id="PF02567">
    <property type="entry name" value="PhzC-PhzF"/>
    <property type="match status" value="1"/>
</dbReference>
<dbReference type="OrthoDB" id="9788221at2"/>
<reference evidence="2 3" key="1">
    <citation type="journal article" date="2005" name="Int. J. Syst. Evol. Microbiol.">
        <title>Bacillus litoralis sp. nov., isolated from a tidal flat of the Yellow Sea in Korea.</title>
        <authorList>
            <person name="Yoon J.H."/>
            <person name="Oh T.K."/>
        </authorList>
    </citation>
    <scope>NUCLEOTIDE SEQUENCE [LARGE SCALE GENOMIC DNA]</scope>
    <source>
        <strain evidence="2 3">SW-211</strain>
    </source>
</reference>
<name>A0A5C6W157_9BACI</name>